<dbReference type="PANTHER" id="PTHR21089:SF1">
    <property type="entry name" value="BIFUNCTIONAL 3-DEHYDROQUINATE DEHYDRATASE_SHIKIMATE DEHYDROGENASE, CHLOROPLASTIC"/>
    <property type="match status" value="1"/>
</dbReference>
<feature type="binding site" evidence="9">
    <location>
        <position position="111"/>
    </location>
    <ligand>
        <name>shikimate</name>
        <dbReference type="ChEBI" id="CHEBI:36208"/>
    </ligand>
</feature>
<dbReference type="InterPro" id="IPR036291">
    <property type="entry name" value="NAD(P)-bd_dom_sf"/>
</dbReference>
<feature type="binding site" evidence="9">
    <location>
        <position position="71"/>
    </location>
    <ligand>
        <name>shikimate</name>
        <dbReference type="ChEBI" id="CHEBI:36208"/>
    </ligand>
</feature>
<dbReference type="NCBIfam" id="TIGR00507">
    <property type="entry name" value="aroE"/>
    <property type="match status" value="1"/>
</dbReference>
<feature type="binding site" evidence="9">
    <location>
        <position position="265"/>
    </location>
    <ligand>
        <name>shikimate</name>
        <dbReference type="ChEBI" id="CHEBI:36208"/>
    </ligand>
</feature>
<reference evidence="12 13" key="2">
    <citation type="submission" date="2007-04" db="EMBL/GenBank/DDBJ databases">
        <title>Draft genome sequence of Eubacterium ventriosum (ATCC 27560).</title>
        <authorList>
            <person name="Sudarsanam P."/>
            <person name="Ley R."/>
            <person name="Guruge J."/>
            <person name="Turnbaugh P.J."/>
            <person name="Mahowald M."/>
            <person name="Liep D."/>
            <person name="Gordon J."/>
        </authorList>
    </citation>
    <scope>NUCLEOTIDE SEQUENCE [LARGE SCALE GENOMIC DNA]</scope>
    <source>
        <strain evidence="12 13">ATCC 27560</strain>
    </source>
</reference>
<dbReference type="InterPro" id="IPR011342">
    <property type="entry name" value="Shikimate_DH"/>
</dbReference>
<dbReference type="Gene3D" id="3.40.50.720">
    <property type="entry name" value="NAD(P)-binding Rossmann-like Domain"/>
    <property type="match status" value="1"/>
</dbReference>
<evidence type="ECO:0000256" key="2">
    <source>
        <dbReference type="ARBA" id="ARBA00022605"/>
    </source>
</evidence>
<keyword evidence="3 9" id="KW-0521">NADP</keyword>
<dbReference type="Pfam" id="PF18317">
    <property type="entry name" value="SDH_C"/>
    <property type="match status" value="1"/>
</dbReference>
<comment type="pathway">
    <text evidence="8">Aromatic compound metabolism; 3,4-dihydroxybenzoate biosynthesis; 3-dehydroquinate from D-quinate (NAD(+) route).</text>
</comment>
<dbReference type="STRING" id="411463.EUBVEN_02820"/>
<comment type="catalytic activity">
    <reaction evidence="9">
        <text>shikimate + NADP(+) = 3-dehydroshikimate + NADPH + H(+)</text>
        <dbReference type="Rhea" id="RHEA:17737"/>
        <dbReference type="ChEBI" id="CHEBI:15378"/>
        <dbReference type="ChEBI" id="CHEBI:16630"/>
        <dbReference type="ChEBI" id="CHEBI:36208"/>
        <dbReference type="ChEBI" id="CHEBI:57783"/>
        <dbReference type="ChEBI" id="CHEBI:58349"/>
        <dbReference type="EC" id="1.1.1.25"/>
    </reaction>
</comment>
<feature type="domain" description="SDH C-terminal" evidence="11">
    <location>
        <begin position="258"/>
        <end position="285"/>
    </location>
</feature>
<gene>
    <name evidence="9 12" type="primary">aroE</name>
    <name evidence="12" type="ORF">EUBVEN_02820</name>
</gene>
<protein>
    <recommendedName>
        <fullName evidence="9">Shikimate dehydrogenase (NADP(+))</fullName>
        <shortName evidence="9">SDH</shortName>
        <ecNumber evidence="9">1.1.1.25</ecNumber>
    </recommendedName>
</protein>
<comment type="caution">
    <text evidence="9">Lacks conserved residue(s) required for the propagation of feature annotation.</text>
</comment>
<dbReference type="GO" id="GO:0004764">
    <property type="term" value="F:shikimate 3-dehydrogenase (NADP+) activity"/>
    <property type="evidence" value="ECO:0007669"/>
    <property type="project" value="UniProtKB-UniRule"/>
</dbReference>
<keyword evidence="5 9" id="KW-0057">Aromatic amino acid biosynthesis</keyword>
<comment type="function">
    <text evidence="9">Involved in the biosynthesis of the chorismate, which leads to the biosynthesis of aromatic amino acids. Catalyzes the reversible NADPH linked reduction of 3-dehydroshikimate (DHSA) to yield shikimate (SA).</text>
</comment>
<feature type="domain" description="Shikimate dehydrogenase substrate binding N-terminal" evidence="10">
    <location>
        <begin position="16"/>
        <end position="98"/>
    </location>
</feature>
<feature type="binding site" evidence="9">
    <location>
        <position position="235"/>
    </location>
    <ligand>
        <name>NADP(+)</name>
        <dbReference type="ChEBI" id="CHEBI:58349"/>
    </ligand>
</feature>
<evidence type="ECO:0000313" key="13">
    <source>
        <dbReference type="Proteomes" id="UP000006000"/>
    </source>
</evidence>
<dbReference type="InterPro" id="IPR013708">
    <property type="entry name" value="Shikimate_DH-bd_N"/>
</dbReference>
<dbReference type="InterPro" id="IPR041121">
    <property type="entry name" value="SDH_C"/>
</dbReference>
<dbReference type="Proteomes" id="UP000006000">
    <property type="component" value="Unassembled WGS sequence"/>
</dbReference>
<feature type="active site" description="Proton acceptor" evidence="9">
    <location>
        <position position="75"/>
    </location>
</feature>
<sequence>MGCISEITGQTRLTGLLGSPVSHSKSPLMHNEAYRLLGLDYVYLCFDVPENNLQVAFEGLKKLNVAGFNCTMPDKTLMSKLVDELSPAAKIIGAVNTVVNDNGKFVGHNTDGTGYIRSLQDCGHNIVGKKMTLLGSGGAASSICVQAALDGAREIDVLSIKDNFWSKAEKLVSDINDNTDCKVNLIEMNDDSIGESVFSSDILTNATPIGMAPNTDGCLVKDSSILRPELIVSDIIYNPLETKLYKMAKEKGCSVFNGLYMLLYQGAEAFFLWTGKEMPTEEIKAKYFD</sequence>
<comment type="caution">
    <text evidence="12">The sequence shown here is derived from an EMBL/GenBank/DDBJ whole genome shotgun (WGS) entry which is preliminary data.</text>
</comment>
<dbReference type="HAMAP" id="MF_00222">
    <property type="entry name" value="Shikimate_DH_AroE"/>
    <property type="match status" value="1"/>
</dbReference>
<dbReference type="EC" id="1.1.1.25" evidence="9"/>
<comment type="catalytic activity">
    <reaction evidence="7">
        <text>shikimate + NAD(+) = 3-dehydroshikimate + NADH + H(+)</text>
        <dbReference type="Rhea" id="RHEA:17741"/>
        <dbReference type="ChEBI" id="CHEBI:15378"/>
        <dbReference type="ChEBI" id="CHEBI:16630"/>
        <dbReference type="ChEBI" id="CHEBI:36208"/>
        <dbReference type="ChEBI" id="CHEBI:57540"/>
        <dbReference type="ChEBI" id="CHEBI:57945"/>
    </reaction>
</comment>
<dbReference type="CDD" id="cd01065">
    <property type="entry name" value="NAD_bind_Shikimate_DH"/>
    <property type="match status" value="1"/>
</dbReference>
<feature type="binding site" evidence="9">
    <location>
        <begin position="24"/>
        <end position="26"/>
    </location>
    <ligand>
        <name>shikimate</name>
        <dbReference type="ChEBI" id="CHEBI:36208"/>
    </ligand>
</feature>
<dbReference type="SUPFAM" id="SSF53223">
    <property type="entry name" value="Aminoacid dehydrogenase-like, N-terminal domain"/>
    <property type="match status" value="1"/>
</dbReference>
<dbReference type="UniPathway" id="UPA00053">
    <property type="reaction ID" value="UER00087"/>
</dbReference>
<dbReference type="GO" id="GO:0009073">
    <property type="term" value="P:aromatic amino acid family biosynthetic process"/>
    <property type="evidence" value="ECO:0007669"/>
    <property type="project" value="UniProtKB-KW"/>
</dbReference>
<dbReference type="InterPro" id="IPR046346">
    <property type="entry name" value="Aminoacid_DH-like_N_sf"/>
</dbReference>
<evidence type="ECO:0000256" key="5">
    <source>
        <dbReference type="ARBA" id="ARBA00023141"/>
    </source>
</evidence>
<comment type="similarity">
    <text evidence="9">Belongs to the shikimate dehydrogenase family.</text>
</comment>
<dbReference type="HOGENOM" id="CLU_044063_4_1_9"/>
<dbReference type="EMBL" id="AAVL02000038">
    <property type="protein sequence ID" value="EDM50169.1"/>
    <property type="molecule type" value="Genomic_DNA"/>
</dbReference>
<evidence type="ECO:0000256" key="7">
    <source>
        <dbReference type="ARBA" id="ARBA00052329"/>
    </source>
</evidence>
<evidence type="ECO:0000256" key="6">
    <source>
        <dbReference type="ARBA" id="ARBA00051639"/>
    </source>
</evidence>
<evidence type="ECO:0000256" key="3">
    <source>
        <dbReference type="ARBA" id="ARBA00022857"/>
    </source>
</evidence>
<dbReference type="NCBIfam" id="NF001319">
    <property type="entry name" value="PRK00258.3-3"/>
    <property type="match status" value="1"/>
</dbReference>
<dbReference type="GO" id="GO:0030266">
    <property type="term" value="F:quinate 3-dehydrogenase (NAD+) activity"/>
    <property type="evidence" value="ECO:0007669"/>
    <property type="project" value="UniProtKB-EC"/>
</dbReference>
<dbReference type="GO" id="GO:0009423">
    <property type="term" value="P:chorismate biosynthetic process"/>
    <property type="evidence" value="ECO:0007669"/>
    <property type="project" value="UniProtKB-UniRule"/>
</dbReference>
<evidence type="ECO:0000256" key="8">
    <source>
        <dbReference type="ARBA" id="ARBA00060613"/>
    </source>
</evidence>
<dbReference type="GO" id="GO:0019632">
    <property type="term" value="P:shikimate metabolic process"/>
    <property type="evidence" value="ECO:0007669"/>
    <property type="project" value="InterPro"/>
</dbReference>
<feature type="binding site" evidence="9">
    <location>
        <position position="237"/>
    </location>
    <ligand>
        <name>shikimate</name>
        <dbReference type="ChEBI" id="CHEBI:36208"/>
    </ligand>
</feature>
<dbReference type="PANTHER" id="PTHR21089">
    <property type="entry name" value="SHIKIMATE DEHYDROGENASE"/>
    <property type="match status" value="1"/>
</dbReference>
<proteinExistence type="inferred from homology"/>
<dbReference type="Gene3D" id="3.40.50.10860">
    <property type="entry name" value="Leucine Dehydrogenase, chain A, domain 1"/>
    <property type="match status" value="1"/>
</dbReference>
<evidence type="ECO:0000259" key="11">
    <source>
        <dbReference type="Pfam" id="PF18317"/>
    </source>
</evidence>
<organism evidence="12 13">
    <name type="scientific">Eubacterium ventriosum ATCC 27560</name>
    <dbReference type="NCBI Taxonomy" id="411463"/>
    <lineage>
        <taxon>Bacteria</taxon>
        <taxon>Bacillati</taxon>
        <taxon>Bacillota</taxon>
        <taxon>Clostridia</taxon>
        <taxon>Eubacteriales</taxon>
        <taxon>Eubacteriaceae</taxon>
        <taxon>Eubacterium</taxon>
    </lineage>
</organism>
<dbReference type="InterPro" id="IPR022893">
    <property type="entry name" value="Shikimate_DH_fam"/>
</dbReference>
<feature type="binding site" evidence="9">
    <location>
        <begin position="135"/>
        <end position="139"/>
    </location>
    <ligand>
        <name>NADP(+)</name>
        <dbReference type="ChEBI" id="CHEBI:58349"/>
    </ligand>
</feature>
<dbReference type="GO" id="GO:0008652">
    <property type="term" value="P:amino acid biosynthetic process"/>
    <property type="evidence" value="ECO:0007669"/>
    <property type="project" value="UniProtKB-KW"/>
</dbReference>
<evidence type="ECO:0000259" key="10">
    <source>
        <dbReference type="Pfam" id="PF08501"/>
    </source>
</evidence>
<keyword evidence="2 9" id="KW-0028">Amino-acid biosynthesis</keyword>
<name>A5ZAR8_9FIRM</name>
<accession>A5ZAR8</accession>
<evidence type="ECO:0000256" key="4">
    <source>
        <dbReference type="ARBA" id="ARBA00023002"/>
    </source>
</evidence>
<reference evidence="12 13" key="1">
    <citation type="submission" date="2007-03" db="EMBL/GenBank/DDBJ databases">
        <authorList>
            <person name="Fulton L."/>
            <person name="Clifton S."/>
            <person name="Fulton B."/>
            <person name="Xu J."/>
            <person name="Minx P."/>
            <person name="Pepin K.H."/>
            <person name="Johnson M."/>
            <person name="Thiruvilangam P."/>
            <person name="Bhonagiri V."/>
            <person name="Nash W.E."/>
            <person name="Mardis E.R."/>
            <person name="Wilson R.K."/>
        </authorList>
    </citation>
    <scope>NUCLEOTIDE SEQUENCE [LARGE SCALE GENOMIC DNA]</scope>
    <source>
        <strain evidence="12 13">ATCC 27560</strain>
    </source>
</reference>
<evidence type="ECO:0000256" key="9">
    <source>
        <dbReference type="HAMAP-Rule" id="MF_00222"/>
    </source>
</evidence>
<keyword evidence="4 9" id="KW-0560">Oxidoreductase</keyword>
<comment type="catalytic activity">
    <reaction evidence="6">
        <text>L-quinate + NAD(+) = 3-dehydroquinate + NADH + H(+)</text>
        <dbReference type="Rhea" id="RHEA:22364"/>
        <dbReference type="ChEBI" id="CHEBI:15378"/>
        <dbReference type="ChEBI" id="CHEBI:29751"/>
        <dbReference type="ChEBI" id="CHEBI:32364"/>
        <dbReference type="ChEBI" id="CHEBI:57540"/>
        <dbReference type="ChEBI" id="CHEBI:57945"/>
        <dbReference type="EC" id="1.1.1.24"/>
    </reaction>
</comment>
<feature type="binding site" evidence="9">
    <location>
        <position position="96"/>
    </location>
    <ligand>
        <name>shikimate</name>
        <dbReference type="ChEBI" id="CHEBI:36208"/>
    </ligand>
</feature>
<comment type="pathway">
    <text evidence="1 9">Metabolic intermediate biosynthesis; chorismate biosynthesis; chorismate from D-erythrose 4-phosphate and phosphoenolpyruvate: step 4/7.</text>
</comment>
<dbReference type="GO" id="GO:0050661">
    <property type="term" value="F:NADP binding"/>
    <property type="evidence" value="ECO:0007669"/>
    <property type="project" value="InterPro"/>
</dbReference>
<feature type="binding site" evidence="9">
    <location>
        <position position="258"/>
    </location>
    <ligand>
        <name>NADP(+)</name>
        <dbReference type="ChEBI" id="CHEBI:58349"/>
    </ligand>
</feature>
<dbReference type="eggNOG" id="COG0169">
    <property type="taxonomic scope" value="Bacteria"/>
</dbReference>
<dbReference type="AlphaFoldDB" id="A5ZAR8"/>
<dbReference type="FunFam" id="3.40.50.720:FF:000086">
    <property type="entry name" value="Quinate/shikimate dehydrogenase"/>
    <property type="match status" value="1"/>
</dbReference>
<comment type="subunit">
    <text evidence="9">Homodimer.</text>
</comment>
<dbReference type="Pfam" id="PF08501">
    <property type="entry name" value="Shikimate_dh_N"/>
    <property type="match status" value="1"/>
</dbReference>
<dbReference type="GO" id="GO:0052734">
    <property type="term" value="F:shikimate 3-dehydrogenase (NAD+) activity"/>
    <property type="evidence" value="ECO:0007669"/>
    <property type="project" value="RHEA"/>
</dbReference>
<evidence type="ECO:0000256" key="1">
    <source>
        <dbReference type="ARBA" id="ARBA00004871"/>
    </source>
</evidence>
<evidence type="ECO:0000313" key="12">
    <source>
        <dbReference type="EMBL" id="EDM50169.1"/>
    </source>
</evidence>
<dbReference type="SUPFAM" id="SSF51735">
    <property type="entry name" value="NAD(P)-binding Rossmann-fold domains"/>
    <property type="match status" value="1"/>
</dbReference>
<dbReference type="RefSeq" id="WP_005360786.1">
    <property type="nucleotide sequence ID" value="NZ_DS264270.1"/>
</dbReference>